<dbReference type="SUPFAM" id="SSF101821">
    <property type="entry name" value="Aminopeptidase/glucanase lid domain"/>
    <property type="match status" value="1"/>
</dbReference>
<evidence type="ECO:0000256" key="4">
    <source>
        <dbReference type="ARBA" id="ARBA00022723"/>
    </source>
</evidence>
<keyword evidence="9" id="KW-0326">Glycosidase</keyword>
<evidence type="ECO:0000313" key="9">
    <source>
        <dbReference type="EMBL" id="ADD09240.1"/>
    </source>
</evidence>
<keyword evidence="3" id="KW-0645">Protease</keyword>
<gene>
    <name evidence="9" type="ordered locus">Aboo_1433</name>
</gene>
<evidence type="ECO:0000256" key="3">
    <source>
        <dbReference type="ARBA" id="ARBA00022670"/>
    </source>
</evidence>
<evidence type="ECO:0000256" key="2">
    <source>
        <dbReference type="ARBA" id="ARBA00022438"/>
    </source>
</evidence>
<dbReference type="EC" id="3.2.1.4" evidence="9"/>
<feature type="binding site" evidence="8">
    <location>
        <position position="176"/>
    </location>
    <ligand>
        <name>Zn(2+)</name>
        <dbReference type="ChEBI" id="CHEBI:29105"/>
        <label>2</label>
    </ligand>
</feature>
<feature type="binding site" evidence="8">
    <location>
        <position position="231"/>
    </location>
    <ligand>
        <name>Zn(2+)</name>
        <dbReference type="ChEBI" id="CHEBI:29105"/>
        <label>1</label>
    </ligand>
</feature>
<evidence type="ECO:0000256" key="6">
    <source>
        <dbReference type="PIRNR" id="PIRNR001123"/>
    </source>
</evidence>
<keyword evidence="2" id="KW-0031">Aminopeptidase</keyword>
<protein>
    <submittedName>
        <fullName evidence="9">Cellulase</fullName>
        <ecNumber evidence="9">3.2.1.4</ecNumber>
    </submittedName>
</protein>
<dbReference type="PANTHER" id="PTHR32481">
    <property type="entry name" value="AMINOPEPTIDASE"/>
    <property type="match status" value="1"/>
</dbReference>
<dbReference type="HOGENOM" id="CLU_047249_0_1_2"/>
<feature type="binding site" evidence="8">
    <location>
        <position position="209"/>
    </location>
    <ligand>
        <name>Zn(2+)</name>
        <dbReference type="ChEBI" id="CHEBI:29105"/>
        <label>2</label>
    </ligand>
</feature>
<evidence type="ECO:0000256" key="5">
    <source>
        <dbReference type="ARBA" id="ARBA00022801"/>
    </source>
</evidence>
<proteinExistence type="inferred from homology"/>
<keyword evidence="4 8" id="KW-0479">Metal-binding</keyword>
<dbReference type="GO" id="GO:0008810">
    <property type="term" value="F:cellulase activity"/>
    <property type="evidence" value="ECO:0007669"/>
    <property type="project" value="UniProtKB-EC"/>
</dbReference>
<sequence length="340" mass="37816">MVMKMDIVNLLRDFVMLPGVSGFERPIRDYLLEKLKSLNPKVDAVGNVYVTIGEGKEHIAIMAHMDEIGFVTTHIEENGYIRFAPVGGVDDRMLYGRVVEIFTPRGTIYGVIGLIPPHLSTQEDRKKNPTWKELAIDIGAKSRKEAESLGLGPVMPGRWKKDFVRMGDYIVTRGIDDRVGCAILFDVLNRVKNKKLNKKVTFIWTVQEETGLRGASAITTRMEFDEVYAIDTMTTGMMPGVPFHLSPVKIGEGPAIRFFDRRGAASEFLRDKIINIASENGIPIQIAITGGSTDASVAFNHGLKALPICIPVKYTHSPVEMSNLADIKNTIELLEKIIED</sequence>
<dbReference type="AlphaFoldDB" id="D3TAW1"/>
<keyword evidence="5 9" id="KW-0378">Hydrolase</keyword>
<name>D3TAW1_ACIB4</name>
<dbReference type="GO" id="GO:0004177">
    <property type="term" value="F:aminopeptidase activity"/>
    <property type="evidence" value="ECO:0007669"/>
    <property type="project" value="UniProtKB-UniRule"/>
</dbReference>
<evidence type="ECO:0000313" key="10">
    <source>
        <dbReference type="Proteomes" id="UP000001400"/>
    </source>
</evidence>
<dbReference type="InterPro" id="IPR008007">
    <property type="entry name" value="Peptidase_M42"/>
</dbReference>
<accession>D3TAW1</accession>
<evidence type="ECO:0000256" key="7">
    <source>
        <dbReference type="PIRSR" id="PIRSR001123-1"/>
    </source>
</evidence>
<dbReference type="Pfam" id="PF05343">
    <property type="entry name" value="Peptidase_M42"/>
    <property type="match status" value="1"/>
</dbReference>
<dbReference type="SUPFAM" id="SSF53187">
    <property type="entry name" value="Zn-dependent exopeptidases"/>
    <property type="match status" value="1"/>
</dbReference>
<keyword evidence="10" id="KW-1185">Reference proteome</keyword>
<dbReference type="KEGG" id="abi:Aboo_1433"/>
<dbReference type="InterPro" id="IPR051464">
    <property type="entry name" value="Peptidase_M42_aminopept"/>
</dbReference>
<feature type="binding site" evidence="8">
    <location>
        <position position="176"/>
    </location>
    <ligand>
        <name>Zn(2+)</name>
        <dbReference type="ChEBI" id="CHEBI:29105"/>
        <label>1</label>
    </ligand>
</feature>
<dbReference type="GO" id="GO:0006508">
    <property type="term" value="P:proteolysis"/>
    <property type="evidence" value="ECO:0007669"/>
    <property type="project" value="UniProtKB-KW"/>
</dbReference>
<dbReference type="GO" id="GO:0046872">
    <property type="term" value="F:metal ion binding"/>
    <property type="evidence" value="ECO:0007669"/>
    <property type="project" value="UniProtKB-UniRule"/>
</dbReference>
<comment type="cofactor">
    <cofactor evidence="8">
        <name>a divalent metal cation</name>
        <dbReference type="ChEBI" id="CHEBI:60240"/>
    </cofactor>
    <text evidence="8">Binds 2 divalent metal cations per subunit.</text>
</comment>
<dbReference type="PANTHER" id="PTHR32481:SF0">
    <property type="entry name" value="AMINOPEPTIDASE YPDE-RELATED"/>
    <property type="match status" value="1"/>
</dbReference>
<dbReference type="PIRSF" id="PIRSF001123">
    <property type="entry name" value="PepA_GA"/>
    <property type="match status" value="1"/>
</dbReference>
<dbReference type="GeneID" id="8828398"/>
<dbReference type="Proteomes" id="UP000001400">
    <property type="component" value="Chromosome"/>
</dbReference>
<feature type="active site" description="Proton acceptor" evidence="7">
    <location>
        <position position="208"/>
    </location>
</feature>
<evidence type="ECO:0000256" key="1">
    <source>
        <dbReference type="ARBA" id="ARBA00006272"/>
    </source>
</evidence>
<feature type="binding site" evidence="8">
    <location>
        <position position="64"/>
    </location>
    <ligand>
        <name>Zn(2+)</name>
        <dbReference type="ChEBI" id="CHEBI:29105"/>
        <label>1</label>
    </ligand>
</feature>
<feature type="binding site" evidence="8">
    <location>
        <position position="316"/>
    </location>
    <ligand>
        <name>Zn(2+)</name>
        <dbReference type="ChEBI" id="CHEBI:29105"/>
        <label>2</label>
    </ligand>
</feature>
<evidence type="ECO:0000256" key="8">
    <source>
        <dbReference type="PIRSR" id="PIRSR001123-2"/>
    </source>
</evidence>
<reference evidence="9" key="1">
    <citation type="submission" date="2010-02" db="EMBL/GenBank/DDBJ databases">
        <title>Complete sequence of Aciduliprofundum boonei T469.</title>
        <authorList>
            <consortium name="US DOE Joint Genome Institute"/>
            <person name="Lucas S."/>
            <person name="Copeland A."/>
            <person name="Lapidus A."/>
            <person name="Cheng J.-F."/>
            <person name="Bruce D."/>
            <person name="Goodwin L."/>
            <person name="Pitluck S."/>
            <person name="Saunders E."/>
            <person name="Detter J.C."/>
            <person name="Han C."/>
            <person name="Tapia R."/>
            <person name="Land M."/>
            <person name="Hauser L."/>
            <person name="Kyrpides N."/>
            <person name="Mikhailova N."/>
            <person name="Flores G."/>
            <person name="Reysenbach A.-L."/>
            <person name="Woyke T."/>
        </authorList>
    </citation>
    <scope>NUCLEOTIDE SEQUENCE</scope>
    <source>
        <strain evidence="9">T469</strain>
    </source>
</reference>
<organism evidence="9 10">
    <name type="scientific">Aciduliprofundum boonei (strain DSM 19572 / T469)</name>
    <dbReference type="NCBI Taxonomy" id="439481"/>
    <lineage>
        <taxon>Archaea</taxon>
        <taxon>Methanobacteriati</taxon>
        <taxon>Thermoplasmatota</taxon>
        <taxon>DHVE2 group</taxon>
        <taxon>Candidatus Aciduliprofundum</taxon>
    </lineage>
</organism>
<dbReference type="InterPro" id="IPR023367">
    <property type="entry name" value="Peptidase_M42_dom2"/>
</dbReference>
<dbReference type="Gene3D" id="3.40.630.10">
    <property type="entry name" value="Zn peptidases"/>
    <property type="match status" value="1"/>
</dbReference>
<dbReference type="RefSeq" id="WP_012997423.1">
    <property type="nucleotide sequence ID" value="NC_013926.1"/>
</dbReference>
<dbReference type="Gene3D" id="2.40.30.40">
    <property type="entry name" value="Peptidase M42, domain 2"/>
    <property type="match status" value="1"/>
</dbReference>
<comment type="similarity">
    <text evidence="1 6">Belongs to the peptidase M42 family.</text>
</comment>
<dbReference type="EMBL" id="CP001941">
    <property type="protein sequence ID" value="ADD09240.1"/>
    <property type="molecule type" value="Genomic_DNA"/>
</dbReference>